<feature type="transmembrane region" description="Helical" evidence="5">
    <location>
        <begin position="7"/>
        <end position="24"/>
    </location>
</feature>
<feature type="transmembrane region" description="Helical" evidence="5">
    <location>
        <begin position="36"/>
        <end position="58"/>
    </location>
</feature>
<organism evidence="6 7">
    <name type="scientific">Pueribacillus theae</name>
    <dbReference type="NCBI Taxonomy" id="2171751"/>
    <lineage>
        <taxon>Bacteria</taxon>
        <taxon>Bacillati</taxon>
        <taxon>Bacillota</taxon>
        <taxon>Bacilli</taxon>
        <taxon>Bacillales</taxon>
        <taxon>Bacillaceae</taxon>
        <taxon>Pueribacillus</taxon>
    </lineage>
</organism>
<dbReference type="Pfam" id="PF07681">
    <property type="entry name" value="DoxX"/>
    <property type="match status" value="1"/>
</dbReference>
<gene>
    <name evidence="6" type="ORF">DCC39_08595</name>
</gene>
<accession>A0A2U1K397</accession>
<evidence type="ECO:0000256" key="5">
    <source>
        <dbReference type="SAM" id="Phobius"/>
    </source>
</evidence>
<keyword evidence="4 5" id="KW-0472">Membrane</keyword>
<dbReference type="OrthoDB" id="2969770at2"/>
<dbReference type="EMBL" id="QCZG01000014">
    <property type="protein sequence ID" value="PWA11981.1"/>
    <property type="molecule type" value="Genomic_DNA"/>
</dbReference>
<evidence type="ECO:0008006" key="8">
    <source>
        <dbReference type="Google" id="ProtNLM"/>
    </source>
</evidence>
<keyword evidence="3 5" id="KW-1133">Transmembrane helix</keyword>
<feature type="transmembrane region" description="Helical" evidence="5">
    <location>
        <begin position="90"/>
        <end position="110"/>
    </location>
</feature>
<proteinExistence type="predicted"/>
<dbReference type="AlphaFoldDB" id="A0A2U1K397"/>
<evidence type="ECO:0000313" key="6">
    <source>
        <dbReference type="EMBL" id="PWA11981.1"/>
    </source>
</evidence>
<protein>
    <recommendedName>
        <fullName evidence="8">DoxX family protein</fullName>
    </recommendedName>
</protein>
<dbReference type="Proteomes" id="UP000245998">
    <property type="component" value="Unassembled WGS sequence"/>
</dbReference>
<evidence type="ECO:0000256" key="4">
    <source>
        <dbReference type="ARBA" id="ARBA00023136"/>
    </source>
</evidence>
<evidence type="ECO:0000256" key="3">
    <source>
        <dbReference type="ARBA" id="ARBA00022989"/>
    </source>
</evidence>
<dbReference type="GO" id="GO:0016020">
    <property type="term" value="C:membrane"/>
    <property type="evidence" value="ECO:0007669"/>
    <property type="project" value="UniProtKB-SubCell"/>
</dbReference>
<evidence type="ECO:0000313" key="7">
    <source>
        <dbReference type="Proteomes" id="UP000245998"/>
    </source>
</evidence>
<name>A0A2U1K397_9BACI</name>
<keyword evidence="7" id="KW-1185">Reference proteome</keyword>
<comment type="subcellular location">
    <subcellularLocation>
        <location evidence="1">Membrane</location>
        <topology evidence="1">Multi-pass membrane protein</topology>
    </subcellularLocation>
</comment>
<comment type="caution">
    <text evidence="6">The sequence shown here is derived from an EMBL/GenBank/DDBJ whole genome shotgun (WGS) entry which is preliminary data.</text>
</comment>
<sequence>MNTLKLIRYVVAYVFITSGIMKLLDAELSSFFVSLGLPFPMMYTVAFFEIICGAFILLNKNIKNATIPLIIIMIAAFLLTKVPILHSGFLQFAFDARLDITMLILLFILYNSHYRSTRQ</sequence>
<feature type="transmembrane region" description="Helical" evidence="5">
    <location>
        <begin position="65"/>
        <end position="84"/>
    </location>
</feature>
<keyword evidence="2 5" id="KW-0812">Transmembrane</keyword>
<dbReference type="InterPro" id="IPR032808">
    <property type="entry name" value="DoxX"/>
</dbReference>
<evidence type="ECO:0000256" key="2">
    <source>
        <dbReference type="ARBA" id="ARBA00022692"/>
    </source>
</evidence>
<reference evidence="6 7" key="1">
    <citation type="submission" date="2018-04" db="EMBL/GenBank/DDBJ databases">
        <title>Camelliibacillus theae gen. nov., sp. nov., isolated from Pu'er tea.</title>
        <authorList>
            <person name="Niu L."/>
        </authorList>
    </citation>
    <scope>NUCLEOTIDE SEQUENCE [LARGE SCALE GENOMIC DNA]</scope>
    <source>
        <strain evidence="6 7">T8</strain>
    </source>
</reference>
<dbReference type="RefSeq" id="WP_116554481.1">
    <property type="nucleotide sequence ID" value="NZ_QCZG01000014.1"/>
</dbReference>
<evidence type="ECO:0000256" key="1">
    <source>
        <dbReference type="ARBA" id="ARBA00004141"/>
    </source>
</evidence>